<dbReference type="GO" id="GO:0000076">
    <property type="term" value="P:DNA replication checkpoint signaling"/>
    <property type="evidence" value="ECO:0007669"/>
    <property type="project" value="UniProtKB-UniRule"/>
</dbReference>
<feature type="compositionally biased region" description="Basic and acidic residues" evidence="7">
    <location>
        <begin position="55"/>
        <end position="73"/>
    </location>
</feature>
<reference evidence="10" key="2">
    <citation type="submission" date="2015-01" db="EMBL/GenBank/DDBJ databases">
        <title>Evolutionary Origins and Diversification of the Mycorrhizal Mutualists.</title>
        <authorList>
            <consortium name="DOE Joint Genome Institute"/>
            <consortium name="Mycorrhizal Genomics Consortium"/>
            <person name="Kohler A."/>
            <person name="Kuo A."/>
            <person name="Nagy L.G."/>
            <person name="Floudas D."/>
            <person name="Copeland A."/>
            <person name="Barry K.W."/>
            <person name="Cichocki N."/>
            <person name="Veneault-Fourrey C."/>
            <person name="LaButti K."/>
            <person name="Lindquist E.A."/>
            <person name="Lipzen A."/>
            <person name="Lundell T."/>
            <person name="Morin E."/>
            <person name="Murat C."/>
            <person name="Riley R."/>
            <person name="Ohm R."/>
            <person name="Sun H."/>
            <person name="Tunlid A."/>
            <person name="Henrissat B."/>
            <person name="Grigoriev I.V."/>
            <person name="Hibbett D.S."/>
            <person name="Martin F."/>
        </authorList>
    </citation>
    <scope>NUCLEOTIDE SEQUENCE [LARGE SCALE GENOMIC DNA]</scope>
    <source>
        <strain evidence="10">Ve08.2h10</strain>
    </source>
</reference>
<gene>
    <name evidence="9" type="ORF">PAXRUDRAFT_824916</name>
</gene>
<feature type="domain" description="Chromosome segregation in meiosis protein 3" evidence="8">
    <location>
        <begin position="164"/>
        <end position="245"/>
    </location>
</feature>
<feature type="region of interest" description="Disordered" evidence="7">
    <location>
        <begin position="249"/>
        <end position="309"/>
    </location>
</feature>
<accession>A0A0D0DTV9</accession>
<keyword evidence="5 6" id="KW-0131">Cell cycle</keyword>
<dbReference type="InterPro" id="IPR040038">
    <property type="entry name" value="TIPIN/Csm3/Swi3"/>
</dbReference>
<dbReference type="Pfam" id="PF07962">
    <property type="entry name" value="Swi3"/>
    <property type="match status" value="1"/>
</dbReference>
<dbReference type="Proteomes" id="UP000054538">
    <property type="component" value="Unassembled WGS sequence"/>
</dbReference>
<evidence type="ECO:0000313" key="9">
    <source>
        <dbReference type="EMBL" id="KIK97453.1"/>
    </source>
</evidence>
<evidence type="ECO:0000256" key="4">
    <source>
        <dbReference type="ARBA" id="ARBA00023242"/>
    </source>
</evidence>
<evidence type="ECO:0000256" key="3">
    <source>
        <dbReference type="ARBA" id="ARBA00022763"/>
    </source>
</evidence>
<keyword evidence="4 6" id="KW-0539">Nucleus</keyword>
<feature type="compositionally biased region" description="Low complexity" evidence="7">
    <location>
        <begin position="293"/>
        <end position="303"/>
    </location>
</feature>
<evidence type="ECO:0000256" key="5">
    <source>
        <dbReference type="ARBA" id="ARBA00023306"/>
    </source>
</evidence>
<comment type="similarity">
    <text evidence="2 6">Belongs to the CSM3 family.</text>
</comment>
<dbReference type="AlphaFoldDB" id="A0A0D0DTV9"/>
<evidence type="ECO:0000256" key="2">
    <source>
        <dbReference type="ARBA" id="ARBA00006075"/>
    </source>
</evidence>
<protein>
    <recommendedName>
        <fullName evidence="6">Chromosome segregation in meiosis protein</fullName>
    </recommendedName>
</protein>
<keyword evidence="10" id="KW-1185">Reference proteome</keyword>
<dbReference type="PANTHER" id="PTHR13220">
    <property type="entry name" value="TIMELESS INTERACTING-RELATED"/>
    <property type="match status" value="1"/>
</dbReference>
<dbReference type="GO" id="GO:0006974">
    <property type="term" value="P:DNA damage response"/>
    <property type="evidence" value="ECO:0007669"/>
    <property type="project" value="UniProtKB-KW"/>
</dbReference>
<dbReference type="InterPro" id="IPR012923">
    <property type="entry name" value="Csm3"/>
</dbReference>
<dbReference type="GO" id="GO:0003677">
    <property type="term" value="F:DNA binding"/>
    <property type="evidence" value="ECO:0007669"/>
    <property type="project" value="TreeGrafter"/>
</dbReference>
<dbReference type="GO" id="GO:0031298">
    <property type="term" value="C:replication fork protection complex"/>
    <property type="evidence" value="ECO:0007669"/>
    <property type="project" value="TreeGrafter"/>
</dbReference>
<feature type="compositionally biased region" description="Polar residues" evidence="7">
    <location>
        <begin position="432"/>
        <end position="442"/>
    </location>
</feature>
<dbReference type="OrthoDB" id="437078at2759"/>
<keyword evidence="3 6" id="KW-0227">DNA damage</keyword>
<feature type="region of interest" description="Disordered" evidence="7">
    <location>
        <begin position="429"/>
        <end position="453"/>
    </location>
</feature>
<dbReference type="PANTHER" id="PTHR13220:SF11">
    <property type="entry name" value="TIMELESS-INTERACTING PROTEIN"/>
    <property type="match status" value="1"/>
</dbReference>
<dbReference type="HOGENOM" id="CLU_050882_0_0_1"/>
<dbReference type="InParanoid" id="A0A0D0DTV9"/>
<feature type="compositionally biased region" description="Basic and acidic residues" evidence="7">
    <location>
        <begin position="132"/>
        <end position="169"/>
    </location>
</feature>
<dbReference type="GO" id="GO:0031297">
    <property type="term" value="P:replication fork processing"/>
    <property type="evidence" value="ECO:0007669"/>
    <property type="project" value="UniProtKB-UniRule"/>
</dbReference>
<sequence length="453" mass="50277">MSLDDIWDELIASPSKPTPVNDASSPIKRTRQSLFISDSDSDYERPPKRAAPAAREPRPDIEALFQDLDKDGDIGMDGIVEEEDLRYKPLPPALDLTKLAREAEAKRARGKRSGAPALTPHQILPSSSPPPEDFRGDGMDKSAGDTGKAKSGDGERKEKKKPAKLDEARLVGPEGFPQLIKDTKGFKAKGKGYEHADLKRVLQVYHFWTHKMHPKMPFKETVSRVEKLCHSKRMQVRLSVWRDEAKDLVKGMKPDDDPDVIDLTDPTPVGTEDDGMNDKETEHNQPKSDRASSRTPSLPPSSSDAENDDFDIEAEIRAEKENRAAHRATMSGFGSAQTLHSLPTAQPPAKALYRENTDTNTMDIDEAELWDVFNDPQPPFNPPQSITSSAAPEYDEDVWDIVNEFERGGQNKPAKKQIPIPISSVVIAPSSETTSSGNISRATNDDDWDEMYS</sequence>
<comment type="subcellular location">
    <subcellularLocation>
        <location evidence="1 6">Nucleus</location>
    </subcellularLocation>
</comment>
<organism evidence="9 10">
    <name type="scientific">Paxillus rubicundulus Ve08.2h10</name>
    <dbReference type="NCBI Taxonomy" id="930991"/>
    <lineage>
        <taxon>Eukaryota</taxon>
        <taxon>Fungi</taxon>
        <taxon>Dikarya</taxon>
        <taxon>Basidiomycota</taxon>
        <taxon>Agaricomycotina</taxon>
        <taxon>Agaricomycetes</taxon>
        <taxon>Agaricomycetidae</taxon>
        <taxon>Boletales</taxon>
        <taxon>Paxilineae</taxon>
        <taxon>Paxillaceae</taxon>
        <taxon>Paxillus</taxon>
    </lineage>
</organism>
<evidence type="ECO:0000256" key="6">
    <source>
        <dbReference type="RuleBase" id="RU366049"/>
    </source>
</evidence>
<name>A0A0D0DTV9_9AGAM</name>
<evidence type="ECO:0000313" key="10">
    <source>
        <dbReference type="Proteomes" id="UP000054538"/>
    </source>
</evidence>
<feature type="compositionally biased region" description="Basic and acidic residues" evidence="7">
    <location>
        <begin position="98"/>
        <end position="107"/>
    </location>
</feature>
<evidence type="ECO:0000259" key="8">
    <source>
        <dbReference type="Pfam" id="PF07962"/>
    </source>
</evidence>
<proteinExistence type="inferred from homology"/>
<evidence type="ECO:0000256" key="7">
    <source>
        <dbReference type="SAM" id="MobiDB-lite"/>
    </source>
</evidence>
<dbReference type="EMBL" id="KN824935">
    <property type="protein sequence ID" value="KIK97453.1"/>
    <property type="molecule type" value="Genomic_DNA"/>
</dbReference>
<feature type="compositionally biased region" description="Basic and acidic residues" evidence="7">
    <location>
        <begin position="276"/>
        <end position="292"/>
    </location>
</feature>
<dbReference type="STRING" id="930991.A0A0D0DTV9"/>
<feature type="region of interest" description="Disordered" evidence="7">
    <location>
        <begin position="1"/>
        <end position="169"/>
    </location>
</feature>
<dbReference type="GO" id="GO:0043111">
    <property type="term" value="P:replication fork arrest"/>
    <property type="evidence" value="ECO:0007669"/>
    <property type="project" value="TreeGrafter"/>
</dbReference>
<evidence type="ECO:0000256" key="1">
    <source>
        <dbReference type="ARBA" id="ARBA00004123"/>
    </source>
</evidence>
<comment type="function">
    <text evidence="6">Plays an important role in the control of DNA replication and the maintenance of replication fork stability.</text>
</comment>
<reference evidence="9 10" key="1">
    <citation type="submission" date="2014-04" db="EMBL/GenBank/DDBJ databases">
        <authorList>
            <consortium name="DOE Joint Genome Institute"/>
            <person name="Kuo A."/>
            <person name="Kohler A."/>
            <person name="Jargeat P."/>
            <person name="Nagy L.G."/>
            <person name="Floudas D."/>
            <person name="Copeland A."/>
            <person name="Barry K.W."/>
            <person name="Cichocki N."/>
            <person name="Veneault-Fourrey C."/>
            <person name="LaButti K."/>
            <person name="Lindquist E.A."/>
            <person name="Lipzen A."/>
            <person name="Lundell T."/>
            <person name="Morin E."/>
            <person name="Murat C."/>
            <person name="Sun H."/>
            <person name="Tunlid A."/>
            <person name="Henrissat B."/>
            <person name="Grigoriev I.V."/>
            <person name="Hibbett D.S."/>
            <person name="Martin F."/>
            <person name="Nordberg H.P."/>
            <person name="Cantor M.N."/>
            <person name="Hua S.X."/>
        </authorList>
    </citation>
    <scope>NUCLEOTIDE SEQUENCE [LARGE SCALE GENOMIC DNA]</scope>
    <source>
        <strain evidence="9 10">Ve08.2h10</strain>
    </source>
</reference>